<dbReference type="EMBL" id="CP126214">
    <property type="protein sequence ID" value="WIA16518.1"/>
    <property type="molecule type" value="Genomic_DNA"/>
</dbReference>
<keyword evidence="8" id="KW-0378">Hydrolase</keyword>
<evidence type="ECO:0000256" key="8">
    <source>
        <dbReference type="ARBA" id="ARBA00022801"/>
    </source>
</evidence>
<evidence type="ECO:0000256" key="12">
    <source>
        <dbReference type="ARBA" id="ARBA00039357"/>
    </source>
</evidence>
<proteinExistence type="inferred from homology"/>
<evidence type="ECO:0000256" key="5">
    <source>
        <dbReference type="ARBA" id="ARBA00012146"/>
    </source>
</evidence>
<sequence length="324" mass="33521">MVVLSLLQHHPYTCCAGSIKQQHPNAPHRLGRCLRAQLVDSQQLAPSTASSSSSYDSEPVAGVLLDIDGVVCCGNKCGNQAIPGAADVIKHLKAAGVPYKFVTNTTTDKRAGVAARLAASGIPCSAEDILNPAVCAAMYIKEHNLGPVALFVAPALLPDFEGCPLLPDGVESGAAAVVIGDMGADWSYETLNRAFRLMMQQPTPQLLSLGKSRYYMAPDGLSLDVGPFTSALEYATGTSAVVLGKPASSVFHLAAQSLGLKPEQVVMVGDDVVGDVGGAQDAGCRGILVRTGKYRAGDEAGAVAPAAVLTSVALLPEWLAQQGQ</sequence>
<dbReference type="Gene3D" id="3.40.50.1000">
    <property type="entry name" value="HAD superfamily/HAD-like"/>
    <property type="match status" value="2"/>
</dbReference>
<comment type="cofactor">
    <cofactor evidence="1">
        <name>Mg(2+)</name>
        <dbReference type="ChEBI" id="CHEBI:18420"/>
    </cofactor>
</comment>
<keyword evidence="10" id="KW-0539">Nucleus</keyword>
<evidence type="ECO:0000256" key="7">
    <source>
        <dbReference type="ARBA" id="ARBA00022723"/>
    </source>
</evidence>
<organism evidence="14 15">
    <name type="scientific">Tetradesmus obliquus</name>
    <name type="common">Green alga</name>
    <name type="synonym">Acutodesmus obliquus</name>
    <dbReference type="NCBI Taxonomy" id="3088"/>
    <lineage>
        <taxon>Eukaryota</taxon>
        <taxon>Viridiplantae</taxon>
        <taxon>Chlorophyta</taxon>
        <taxon>core chlorophytes</taxon>
        <taxon>Chlorophyceae</taxon>
        <taxon>CS clade</taxon>
        <taxon>Sphaeropleales</taxon>
        <taxon>Scenedesmaceae</taxon>
        <taxon>Tetradesmus</taxon>
    </lineage>
</organism>
<gene>
    <name evidence="14" type="ORF">OEZ85_013196</name>
</gene>
<dbReference type="InterPro" id="IPR006355">
    <property type="entry name" value="LHPP/HDHD2"/>
</dbReference>
<dbReference type="InterPro" id="IPR006357">
    <property type="entry name" value="HAD-SF_hydro_IIA"/>
</dbReference>
<evidence type="ECO:0000256" key="1">
    <source>
        <dbReference type="ARBA" id="ARBA00001946"/>
    </source>
</evidence>
<dbReference type="InterPro" id="IPR036412">
    <property type="entry name" value="HAD-like_sf"/>
</dbReference>
<keyword evidence="9" id="KW-0460">Magnesium</keyword>
<comment type="function">
    <text evidence="11">Phosphatase that hydrolyzes imidodiphosphate, 3-phosphohistidine and 6-phospholysine. Has broad substrate specificity and can also hydrolyze inorganic diphosphate, but with lower efficiency.</text>
</comment>
<comment type="subcellular location">
    <subcellularLocation>
        <location evidence="3">Cytoplasm</location>
    </subcellularLocation>
    <subcellularLocation>
        <location evidence="2">Nucleus</location>
    </subcellularLocation>
</comment>
<dbReference type="NCBIfam" id="TIGR01458">
    <property type="entry name" value="HAD-SF-IIA-hyp3"/>
    <property type="match status" value="1"/>
</dbReference>
<evidence type="ECO:0000256" key="3">
    <source>
        <dbReference type="ARBA" id="ARBA00004496"/>
    </source>
</evidence>
<evidence type="ECO:0000313" key="14">
    <source>
        <dbReference type="EMBL" id="WIA16518.1"/>
    </source>
</evidence>
<evidence type="ECO:0000256" key="2">
    <source>
        <dbReference type="ARBA" id="ARBA00004123"/>
    </source>
</evidence>
<reference evidence="14 15" key="1">
    <citation type="submission" date="2023-05" db="EMBL/GenBank/DDBJ databases">
        <title>A 100% complete, gapless, phased diploid assembly of the Scenedesmus obliquus UTEX 3031 genome.</title>
        <authorList>
            <person name="Biondi T.C."/>
            <person name="Hanschen E.R."/>
            <person name="Kwon T."/>
            <person name="Eng W."/>
            <person name="Kruse C.P.S."/>
            <person name="Koehler S.I."/>
            <person name="Kunde Y."/>
            <person name="Gleasner C.D."/>
            <person name="You Mak K.T."/>
            <person name="Polle J."/>
            <person name="Hovde B.T."/>
            <person name="Starkenburg S.R."/>
        </authorList>
    </citation>
    <scope>NUCLEOTIDE SEQUENCE [LARGE SCALE GENOMIC DNA]</scope>
    <source>
        <strain evidence="14 15">DOE0152z</strain>
    </source>
</reference>
<dbReference type="SUPFAM" id="SSF56784">
    <property type="entry name" value="HAD-like"/>
    <property type="match status" value="1"/>
</dbReference>
<dbReference type="PANTHER" id="PTHR19288:SF44">
    <property type="entry name" value="PHOSPHOLYSINE PHOSPHOHISTIDINE INORGANIC PYROPHOSPHATE PHOSPHATASE"/>
    <property type="match status" value="1"/>
</dbReference>
<evidence type="ECO:0000256" key="9">
    <source>
        <dbReference type="ARBA" id="ARBA00022842"/>
    </source>
</evidence>
<evidence type="ECO:0000256" key="11">
    <source>
        <dbReference type="ARBA" id="ARBA00037258"/>
    </source>
</evidence>
<keyword evidence="15" id="KW-1185">Reference proteome</keyword>
<evidence type="ECO:0000256" key="10">
    <source>
        <dbReference type="ARBA" id="ARBA00023242"/>
    </source>
</evidence>
<protein>
    <recommendedName>
        <fullName evidence="12">Phospholysine phosphohistidine inorganic pyrophosphate phosphatase</fullName>
        <ecNumber evidence="5">3.6.1.1</ecNumber>
    </recommendedName>
</protein>
<dbReference type="PANTHER" id="PTHR19288">
    <property type="entry name" value="4-NITROPHENYLPHOSPHATASE-RELATED"/>
    <property type="match status" value="1"/>
</dbReference>
<evidence type="ECO:0000256" key="6">
    <source>
        <dbReference type="ARBA" id="ARBA00022490"/>
    </source>
</evidence>
<comment type="similarity">
    <text evidence="4">Belongs to the HAD-like hydrolase superfamily.</text>
</comment>
<dbReference type="NCBIfam" id="TIGR01460">
    <property type="entry name" value="HAD-SF-IIA"/>
    <property type="match status" value="1"/>
</dbReference>
<accession>A0ABY8UA36</accession>
<evidence type="ECO:0000256" key="13">
    <source>
        <dbReference type="ARBA" id="ARBA00047820"/>
    </source>
</evidence>
<evidence type="ECO:0000256" key="4">
    <source>
        <dbReference type="ARBA" id="ARBA00007958"/>
    </source>
</evidence>
<dbReference type="EC" id="3.6.1.1" evidence="5"/>
<dbReference type="Proteomes" id="UP001244341">
    <property type="component" value="Chromosome 7b"/>
</dbReference>
<comment type="catalytic activity">
    <reaction evidence="13">
        <text>diphosphate + H2O = 2 phosphate + H(+)</text>
        <dbReference type="Rhea" id="RHEA:24576"/>
        <dbReference type="ChEBI" id="CHEBI:15377"/>
        <dbReference type="ChEBI" id="CHEBI:15378"/>
        <dbReference type="ChEBI" id="CHEBI:33019"/>
        <dbReference type="ChEBI" id="CHEBI:43474"/>
        <dbReference type="EC" id="3.6.1.1"/>
    </reaction>
</comment>
<keyword evidence="6" id="KW-0963">Cytoplasm</keyword>
<keyword evidence="7" id="KW-0479">Metal-binding</keyword>
<dbReference type="Pfam" id="PF13242">
    <property type="entry name" value="Hydrolase_like"/>
    <property type="match status" value="1"/>
</dbReference>
<evidence type="ECO:0000313" key="15">
    <source>
        <dbReference type="Proteomes" id="UP001244341"/>
    </source>
</evidence>
<name>A0ABY8UA36_TETOB</name>
<dbReference type="InterPro" id="IPR023214">
    <property type="entry name" value="HAD_sf"/>
</dbReference>
<dbReference type="Pfam" id="PF13344">
    <property type="entry name" value="Hydrolase_6"/>
    <property type="match status" value="1"/>
</dbReference>